<dbReference type="Proteomes" id="UP000037175">
    <property type="component" value="Unassembled WGS sequence"/>
</dbReference>
<name>A0A0L6VY71_9FIRM</name>
<sequence>MVDYAFLNFGFRETRGNSIGNTGKIVHAHDKYILNPAVSEFIKYIKPKFCALVFADPYAKNVFFAFNVYANDHVSRFVNDLAF</sequence>
<dbReference type="EMBL" id="LGTE01000070">
    <property type="protein sequence ID" value="KNZ68156.1"/>
    <property type="molecule type" value="Genomic_DNA"/>
</dbReference>
<comment type="caution">
    <text evidence="1">The sequence shown here is derived from an EMBL/GenBank/DDBJ whole genome shotgun (WGS) entry which is preliminary data.</text>
</comment>
<dbReference type="AlphaFoldDB" id="A0A0L6VY71"/>
<gene>
    <name evidence="1" type="ORF">Tfer_3313</name>
</gene>
<accession>A0A0L6VY71</accession>
<keyword evidence="2" id="KW-1185">Reference proteome</keyword>
<evidence type="ECO:0000313" key="1">
    <source>
        <dbReference type="EMBL" id="KNZ68156.1"/>
    </source>
</evidence>
<organism evidence="1 2">
    <name type="scientific">Thermincola ferriacetica</name>
    <dbReference type="NCBI Taxonomy" id="281456"/>
    <lineage>
        <taxon>Bacteria</taxon>
        <taxon>Bacillati</taxon>
        <taxon>Bacillota</taxon>
        <taxon>Clostridia</taxon>
        <taxon>Eubacteriales</taxon>
        <taxon>Thermincolaceae</taxon>
        <taxon>Thermincola</taxon>
    </lineage>
</organism>
<evidence type="ECO:0000313" key="2">
    <source>
        <dbReference type="Proteomes" id="UP000037175"/>
    </source>
</evidence>
<proteinExistence type="predicted"/>
<protein>
    <submittedName>
        <fullName evidence="1">Uncharacterized protein</fullName>
    </submittedName>
</protein>
<reference evidence="2" key="1">
    <citation type="submission" date="2015-07" db="EMBL/GenBank/DDBJ databases">
        <title>Complete Genome of Thermincola ferriacetica strain Z-0001T.</title>
        <authorList>
            <person name="Lusk B."/>
            <person name="Badalamenti J.P."/>
            <person name="Parameswaran P."/>
            <person name="Bond D.R."/>
            <person name="Torres C.I."/>
        </authorList>
    </citation>
    <scope>NUCLEOTIDE SEQUENCE [LARGE SCALE GENOMIC DNA]</scope>
    <source>
        <strain evidence="2">Z-0001</strain>
    </source>
</reference>